<dbReference type="Proteomes" id="UP000216207">
    <property type="component" value="Unassembled WGS sequence"/>
</dbReference>
<evidence type="ECO:0000313" key="3">
    <source>
        <dbReference type="EMBL" id="PAE88980.1"/>
    </source>
</evidence>
<dbReference type="InterPro" id="IPR027051">
    <property type="entry name" value="XdhC_Rossmann_dom"/>
</dbReference>
<name>A0A268P117_SHOCL</name>
<gene>
    <name evidence="3" type="ORF">CHH72_11445</name>
</gene>
<dbReference type="Pfam" id="PF13478">
    <property type="entry name" value="XdhC_C"/>
    <property type="match status" value="1"/>
</dbReference>
<dbReference type="Gene3D" id="3.40.50.720">
    <property type="entry name" value="NAD(P)-binding Rossmann-like Domain"/>
    <property type="match status" value="1"/>
</dbReference>
<evidence type="ECO:0000313" key="4">
    <source>
        <dbReference type="Proteomes" id="UP000216207"/>
    </source>
</evidence>
<dbReference type="InterPro" id="IPR052698">
    <property type="entry name" value="MoCofactor_Util/Proc"/>
</dbReference>
<organism evidence="3 4">
    <name type="scientific">Shouchella clausii</name>
    <name type="common">Alkalihalobacillus clausii</name>
    <dbReference type="NCBI Taxonomy" id="79880"/>
    <lineage>
        <taxon>Bacteria</taxon>
        <taxon>Bacillati</taxon>
        <taxon>Bacillota</taxon>
        <taxon>Bacilli</taxon>
        <taxon>Bacillales</taxon>
        <taxon>Bacillaceae</taxon>
        <taxon>Shouchella</taxon>
    </lineage>
</organism>
<dbReference type="PANTHER" id="PTHR30388">
    <property type="entry name" value="ALDEHYDE OXIDOREDUCTASE MOLYBDENUM COFACTOR ASSEMBLY PROTEIN"/>
    <property type="match status" value="1"/>
</dbReference>
<comment type="caution">
    <text evidence="3">The sequence shown here is derived from an EMBL/GenBank/DDBJ whole genome shotgun (WGS) entry which is preliminary data.</text>
</comment>
<feature type="domain" description="XdhC- CoxI" evidence="1">
    <location>
        <begin position="14"/>
        <end position="76"/>
    </location>
</feature>
<sequence>MENMHDIISRLDKTNQRTMLATIIAVDGSAYRKEGTTMLVEEDGTRTGLLSAGCLEEDISARFASVWAQGPMVERYNMRALDDASWGLDGSGCNGVVDVLLQPVNDTLLSFLRKTGQALARGQTVALIRSEDVSQYLCQTESGEMFGVWNGENPQLAGVEKSGVIYSTSLTKNLYLQVIRPKPRLFVFGAQADAKPLVQFAAKVGFSVHVVDWRPALCTKTHFPDADKRIIGFPHEVIPTLSFKQDDAVLLMTHHFQRDQEIVSHLLDVHLAYFGILGSKARTARLLATAHVPEGIRTPVGLPIRAEGPEEIAVSVVAELIQMVKAEQRIQALT</sequence>
<dbReference type="InterPro" id="IPR003777">
    <property type="entry name" value="XdhC_CoxI"/>
</dbReference>
<proteinExistence type="predicted"/>
<protein>
    <recommendedName>
        <fullName evidence="5">Xanthine dehydrogenase</fullName>
    </recommendedName>
</protein>
<dbReference type="AlphaFoldDB" id="A0A268P117"/>
<dbReference type="EMBL" id="NPCC01000012">
    <property type="protein sequence ID" value="PAE88980.1"/>
    <property type="molecule type" value="Genomic_DNA"/>
</dbReference>
<dbReference type="RefSeq" id="WP_095326632.1">
    <property type="nucleotide sequence ID" value="NZ_NPCC01000012.1"/>
</dbReference>
<dbReference type="Pfam" id="PF02625">
    <property type="entry name" value="XdhC_CoxI"/>
    <property type="match status" value="1"/>
</dbReference>
<evidence type="ECO:0000259" key="2">
    <source>
        <dbReference type="Pfam" id="PF13478"/>
    </source>
</evidence>
<reference evidence="3 4" key="1">
    <citation type="submission" date="2017-07" db="EMBL/GenBank/DDBJ databases">
        <title>Isolation and whole genome analysis of endospore-forming bacteria from heroin.</title>
        <authorList>
            <person name="Kalinowski J."/>
            <person name="Ahrens B."/>
            <person name="Al-Dilaimi A."/>
            <person name="Winkler A."/>
            <person name="Wibberg D."/>
            <person name="Schleenbecker U."/>
            <person name="Ruckert C."/>
            <person name="Wolfel R."/>
            <person name="Grass G."/>
        </authorList>
    </citation>
    <scope>NUCLEOTIDE SEQUENCE [LARGE SCALE GENOMIC DNA]</scope>
    <source>
        <strain evidence="3 4">7539</strain>
    </source>
</reference>
<dbReference type="PANTHER" id="PTHR30388:SF6">
    <property type="entry name" value="XANTHINE DEHYDROGENASE SUBUNIT A-RELATED"/>
    <property type="match status" value="1"/>
</dbReference>
<evidence type="ECO:0008006" key="5">
    <source>
        <dbReference type="Google" id="ProtNLM"/>
    </source>
</evidence>
<evidence type="ECO:0000259" key="1">
    <source>
        <dbReference type="Pfam" id="PF02625"/>
    </source>
</evidence>
<feature type="domain" description="XdhC Rossmann" evidence="2">
    <location>
        <begin position="185"/>
        <end position="320"/>
    </location>
</feature>
<accession>A0A268P117</accession>